<feature type="transmembrane region" description="Helical" evidence="6">
    <location>
        <begin position="482"/>
        <end position="500"/>
    </location>
</feature>
<sequence length="519" mass="58389">MTSSTGYNWFLILVAVVVSFLILAVCIYIIVDYQHPEDRNQAYIPKLIVLLGLFIAIASILLFPLDIANNQACAESISPSSCHYTLPMKNIWYFVFGTNLILSFIIIPFTLFFYEADSDYSLFQKCKSAFAYTLAFIVFLAVIIGCAYGLAGYVVYPTQQLTSGLASMSYLNNLTSINHTCIIPVLSANTTIIEDECSAMGTTYVQSNWTIRVSLPIYVMAIQSVMGWIVFLIFAGMGLLTSPVDWLQQFLGRPKSVITKSEYMSRARIIAQRAKQILSMAAIMRRGDRDRRWRSNLSKLQREIALLEEDEYALEQVFPQGEDGNARWVLFVLGFWMLLVMSVVGLGLSCLWIAQIAVYMLPPNPVYPLLNTLFVKLDSAFPLFGTLAFSIFCLYLMVVAMKGNFMLGLNFLVIKLYPMRPGATMMSSFLVNTAVILIMAPAILQFCAQAFAVYANGSTIYQVFGAQVMYIKGLSVLYGHNVFLYLMLAFVALSVFFLLFRGKQMWKRRDPMAAYSMIS</sequence>
<evidence type="ECO:0000256" key="3">
    <source>
        <dbReference type="ARBA" id="ARBA00022989"/>
    </source>
</evidence>
<reference evidence="7" key="1">
    <citation type="submission" date="2021-01" db="EMBL/GenBank/DDBJ databases">
        <authorList>
            <person name="Corre E."/>
            <person name="Pelletier E."/>
            <person name="Niang G."/>
            <person name="Scheremetjew M."/>
            <person name="Finn R."/>
            <person name="Kale V."/>
            <person name="Holt S."/>
            <person name="Cochrane G."/>
            <person name="Meng A."/>
            <person name="Brown T."/>
            <person name="Cohen L."/>
        </authorList>
    </citation>
    <scope>NUCLEOTIDE SEQUENCE</scope>
    <source>
        <strain evidence="7">SAG 63-3</strain>
    </source>
</reference>
<feature type="transmembrane region" description="Helical" evidence="6">
    <location>
        <begin position="43"/>
        <end position="63"/>
    </location>
</feature>
<proteinExistence type="predicted"/>
<dbReference type="AlphaFoldDB" id="A0A7S0UWU8"/>
<dbReference type="InterPro" id="IPR006876">
    <property type="entry name" value="LMBR1-like_membr_prot"/>
</dbReference>
<feature type="transmembrane region" description="Helical" evidence="6">
    <location>
        <begin position="6"/>
        <end position="31"/>
    </location>
</feature>
<evidence type="ECO:0000313" key="7">
    <source>
        <dbReference type="EMBL" id="CAD8770791.1"/>
    </source>
</evidence>
<dbReference type="EMBL" id="HBFM01011357">
    <property type="protein sequence ID" value="CAD8770791.1"/>
    <property type="molecule type" value="Transcribed_RNA"/>
</dbReference>
<gene>
    <name evidence="7" type="ORF">PPAR00522_LOCUS7193</name>
</gene>
<evidence type="ECO:0000256" key="6">
    <source>
        <dbReference type="SAM" id="Phobius"/>
    </source>
</evidence>
<dbReference type="PANTHER" id="PTHR31652">
    <property type="entry name" value="LIMR FAMILY PROTEIN DDB_G0283707-RELATED"/>
    <property type="match status" value="1"/>
</dbReference>
<evidence type="ECO:0000256" key="2">
    <source>
        <dbReference type="ARBA" id="ARBA00022692"/>
    </source>
</evidence>
<dbReference type="PANTHER" id="PTHR31652:SF0">
    <property type="entry name" value="LIMR FAMILY PROTEIN DDB_G0283707-RELATED"/>
    <property type="match status" value="1"/>
</dbReference>
<organism evidence="7">
    <name type="scientific">Polytomella parva</name>
    <dbReference type="NCBI Taxonomy" id="51329"/>
    <lineage>
        <taxon>Eukaryota</taxon>
        <taxon>Viridiplantae</taxon>
        <taxon>Chlorophyta</taxon>
        <taxon>core chlorophytes</taxon>
        <taxon>Chlorophyceae</taxon>
        <taxon>CS clade</taxon>
        <taxon>Chlamydomonadales</taxon>
        <taxon>Chlamydomonadaceae</taxon>
        <taxon>Polytomella</taxon>
    </lineage>
</organism>
<feature type="transmembrane region" description="Helical" evidence="6">
    <location>
        <begin position="134"/>
        <end position="156"/>
    </location>
</feature>
<dbReference type="Pfam" id="PF04791">
    <property type="entry name" value="LMBR1"/>
    <property type="match status" value="2"/>
</dbReference>
<feature type="transmembrane region" description="Helical" evidence="6">
    <location>
        <begin position="381"/>
        <end position="401"/>
    </location>
</feature>
<accession>A0A7S0UWU8</accession>
<keyword evidence="3 6" id="KW-1133">Transmembrane helix</keyword>
<feature type="transmembrane region" description="Helical" evidence="6">
    <location>
        <begin position="91"/>
        <end position="114"/>
    </location>
</feature>
<dbReference type="GO" id="GO:0016020">
    <property type="term" value="C:membrane"/>
    <property type="evidence" value="ECO:0007669"/>
    <property type="project" value="UniProtKB-SubCell"/>
</dbReference>
<name>A0A7S0UWU8_9CHLO</name>
<comment type="subcellular location">
    <subcellularLocation>
        <location evidence="1">Membrane</location>
        <topology evidence="1">Multi-pass membrane protein</topology>
    </subcellularLocation>
</comment>
<protein>
    <recommendedName>
        <fullName evidence="8">LMBR1-like membrane protein</fullName>
    </recommendedName>
</protein>
<keyword evidence="2 6" id="KW-0812">Transmembrane</keyword>
<feature type="transmembrane region" description="Helical" evidence="6">
    <location>
        <begin position="422"/>
        <end position="444"/>
    </location>
</feature>
<feature type="transmembrane region" description="Helical" evidence="6">
    <location>
        <begin position="217"/>
        <end position="240"/>
    </location>
</feature>
<keyword evidence="4 6" id="KW-0472">Membrane</keyword>
<evidence type="ECO:0000256" key="4">
    <source>
        <dbReference type="ARBA" id="ARBA00023136"/>
    </source>
</evidence>
<evidence type="ECO:0008006" key="8">
    <source>
        <dbReference type="Google" id="ProtNLM"/>
    </source>
</evidence>
<evidence type="ECO:0000256" key="1">
    <source>
        <dbReference type="ARBA" id="ARBA00004141"/>
    </source>
</evidence>
<keyword evidence="5" id="KW-0175">Coiled coil</keyword>
<feature type="coiled-coil region" evidence="5">
    <location>
        <begin position="290"/>
        <end position="317"/>
    </location>
</feature>
<feature type="transmembrane region" description="Helical" evidence="6">
    <location>
        <begin position="328"/>
        <end position="361"/>
    </location>
</feature>
<evidence type="ECO:0000256" key="5">
    <source>
        <dbReference type="SAM" id="Coils"/>
    </source>
</evidence>